<dbReference type="AlphaFoldDB" id="A0A8J6TS70"/>
<dbReference type="FunFam" id="3.40.50.1970:FF:000003">
    <property type="entry name" value="Alcohol dehydrogenase, iron-containing"/>
    <property type="match status" value="1"/>
</dbReference>
<evidence type="ECO:0000259" key="3">
    <source>
        <dbReference type="Pfam" id="PF00465"/>
    </source>
</evidence>
<name>A0A8J6TS70_9FLAO</name>
<dbReference type="InterPro" id="IPR044731">
    <property type="entry name" value="BDH-like"/>
</dbReference>
<evidence type="ECO:0000259" key="4">
    <source>
        <dbReference type="Pfam" id="PF25137"/>
    </source>
</evidence>
<dbReference type="InterPro" id="IPR056798">
    <property type="entry name" value="ADH_Fe_C"/>
</dbReference>
<evidence type="ECO:0000313" key="6">
    <source>
        <dbReference type="Proteomes" id="UP000652681"/>
    </source>
</evidence>
<comment type="caution">
    <text evidence="5">The sequence shown here is derived from an EMBL/GenBank/DDBJ whole genome shotgun (WGS) entry which is preliminary data.</text>
</comment>
<dbReference type="Pfam" id="PF00465">
    <property type="entry name" value="Fe-ADH"/>
    <property type="match status" value="1"/>
</dbReference>
<reference evidence="5" key="1">
    <citation type="submission" date="2020-09" db="EMBL/GenBank/DDBJ databases">
        <title>Taishania pollutisoli gen. nov., sp. nov., Isolated from Tetrabromobisphenol A-Contaminated Soil.</title>
        <authorList>
            <person name="Chen Q."/>
        </authorList>
    </citation>
    <scope>NUCLEOTIDE SEQUENCE</scope>
    <source>
        <strain evidence="5">CZZ-1</strain>
    </source>
</reference>
<feature type="domain" description="Alcohol dehydrogenase iron-type/glycerol dehydrogenase GldA" evidence="3">
    <location>
        <begin position="9"/>
        <end position="178"/>
    </location>
</feature>
<dbReference type="PROSITE" id="PS00060">
    <property type="entry name" value="ADH_IRON_2"/>
    <property type="match status" value="1"/>
</dbReference>
<protein>
    <submittedName>
        <fullName evidence="5">Iron-containing alcohol dehydrogenase</fullName>
    </submittedName>
</protein>
<dbReference type="GO" id="GO:0005829">
    <property type="term" value="C:cytosol"/>
    <property type="evidence" value="ECO:0007669"/>
    <property type="project" value="TreeGrafter"/>
</dbReference>
<dbReference type="Proteomes" id="UP000652681">
    <property type="component" value="Unassembled WGS sequence"/>
</dbReference>
<dbReference type="Pfam" id="PF25137">
    <property type="entry name" value="ADH_Fe_C"/>
    <property type="match status" value="1"/>
</dbReference>
<dbReference type="GO" id="GO:1990002">
    <property type="term" value="F:methylglyoxal reductase (NADPH) (acetol producing) activity"/>
    <property type="evidence" value="ECO:0007669"/>
    <property type="project" value="TreeGrafter"/>
</dbReference>
<evidence type="ECO:0000256" key="1">
    <source>
        <dbReference type="ARBA" id="ARBA00007358"/>
    </source>
</evidence>
<feature type="domain" description="Fe-containing alcohol dehydrogenase-like C-terminal" evidence="4">
    <location>
        <begin position="193"/>
        <end position="358"/>
    </location>
</feature>
<organism evidence="5 6">
    <name type="scientific">Taishania pollutisoli</name>
    <dbReference type="NCBI Taxonomy" id="2766479"/>
    <lineage>
        <taxon>Bacteria</taxon>
        <taxon>Pseudomonadati</taxon>
        <taxon>Bacteroidota</taxon>
        <taxon>Flavobacteriia</taxon>
        <taxon>Flavobacteriales</taxon>
        <taxon>Crocinitomicaceae</taxon>
        <taxon>Taishania</taxon>
    </lineage>
</organism>
<proteinExistence type="inferred from homology"/>
<dbReference type="SUPFAM" id="SSF56796">
    <property type="entry name" value="Dehydroquinate synthase-like"/>
    <property type="match status" value="1"/>
</dbReference>
<dbReference type="InterPro" id="IPR018211">
    <property type="entry name" value="ADH_Fe_CS"/>
</dbReference>
<sequence>MNNFEAYNPTRIIFGKDQHHRIPELLKQHAVKTVLLAYGGGSIRKNGVYDKVMRQLDSFRVIEFGGIEANPEYTTLMKAAAIVKAEHIDFILAVGGGSVIDGIKFVAGAARYDGDPWDVLERKPGCDFKAAVPFGTVLTLPATGSEANSGAVISRSEINEKRTMGGPLFFPVFSVCDPQVVASLPARQIANGIADSYMHTLEQYLTYPTGNFLQERQAEAILSTLIEIAPKVMQNPDDYEAAANLMWCSTHALNGNLRLGVPTDWCTHMIGHELTAFYGIDHARTLAIIAPRLFENQFTNKFEKLVQYGTRVWNLKGSEQEIAQQAIRKTEIFFQELGIQTRISAYTTDTGFIAEAIKQRFIDRGWTEMGERRAITPVDVEEIVLKSI</sequence>
<dbReference type="GO" id="GO:0008106">
    <property type="term" value="F:alcohol dehydrogenase (NADP+) activity"/>
    <property type="evidence" value="ECO:0007669"/>
    <property type="project" value="TreeGrafter"/>
</dbReference>
<dbReference type="CDD" id="cd08187">
    <property type="entry name" value="BDH"/>
    <property type="match status" value="1"/>
</dbReference>
<dbReference type="GO" id="GO:1990362">
    <property type="term" value="F:butanol dehydrogenase (NAD+) activity"/>
    <property type="evidence" value="ECO:0007669"/>
    <property type="project" value="InterPro"/>
</dbReference>
<accession>A0A8J6TS70</accession>
<dbReference type="Gene3D" id="3.40.50.1970">
    <property type="match status" value="1"/>
</dbReference>
<dbReference type="RefSeq" id="WP_216713668.1">
    <property type="nucleotide sequence ID" value="NZ_JACVEL010000002.1"/>
</dbReference>
<evidence type="ECO:0000313" key="5">
    <source>
        <dbReference type="EMBL" id="MBC9811842.1"/>
    </source>
</evidence>
<dbReference type="PANTHER" id="PTHR43633:SF1">
    <property type="entry name" value="ALCOHOL DEHYDROGENASE YQHD"/>
    <property type="match status" value="1"/>
</dbReference>
<dbReference type="Gene3D" id="1.20.1090.10">
    <property type="entry name" value="Dehydroquinate synthase-like - alpha domain"/>
    <property type="match status" value="1"/>
</dbReference>
<dbReference type="GO" id="GO:0046872">
    <property type="term" value="F:metal ion binding"/>
    <property type="evidence" value="ECO:0007669"/>
    <property type="project" value="InterPro"/>
</dbReference>
<dbReference type="InterPro" id="IPR001670">
    <property type="entry name" value="ADH_Fe/GldA"/>
</dbReference>
<evidence type="ECO:0000256" key="2">
    <source>
        <dbReference type="ARBA" id="ARBA00023002"/>
    </source>
</evidence>
<gene>
    <name evidence="5" type="ORF">H9Y05_05065</name>
</gene>
<dbReference type="EMBL" id="JACVEL010000002">
    <property type="protein sequence ID" value="MBC9811842.1"/>
    <property type="molecule type" value="Genomic_DNA"/>
</dbReference>
<keyword evidence="2" id="KW-0560">Oxidoreductase</keyword>
<keyword evidence="6" id="KW-1185">Reference proteome</keyword>
<dbReference type="PANTHER" id="PTHR43633">
    <property type="entry name" value="ALCOHOL DEHYDROGENASE YQHD"/>
    <property type="match status" value="1"/>
</dbReference>
<comment type="similarity">
    <text evidence="1">Belongs to the iron-containing alcohol dehydrogenase family.</text>
</comment>